<feature type="region of interest" description="Disordered" evidence="1">
    <location>
        <begin position="829"/>
        <end position="867"/>
    </location>
</feature>
<gene>
    <name evidence="2" type="ORF">CTOB1V02_LOCUS1157</name>
</gene>
<accession>A0A7R8W4Y2</accession>
<evidence type="ECO:0000256" key="1">
    <source>
        <dbReference type="SAM" id="MobiDB-lite"/>
    </source>
</evidence>
<dbReference type="OrthoDB" id="10063916at2759"/>
<dbReference type="GO" id="GO:0045664">
    <property type="term" value="P:regulation of neuron differentiation"/>
    <property type="evidence" value="ECO:0007669"/>
    <property type="project" value="TreeGrafter"/>
</dbReference>
<feature type="region of interest" description="Disordered" evidence="1">
    <location>
        <begin position="887"/>
        <end position="985"/>
    </location>
</feature>
<dbReference type="SMART" id="SM00355">
    <property type="entry name" value="ZnF_C2H2"/>
    <property type="match status" value="11"/>
</dbReference>
<dbReference type="PROSITE" id="PS00028">
    <property type="entry name" value="ZINC_FINGER_C2H2_1"/>
    <property type="match status" value="9"/>
</dbReference>
<name>A0A7R8W4Y2_9CRUS</name>
<feature type="region of interest" description="Disordered" evidence="1">
    <location>
        <begin position="1142"/>
        <end position="1225"/>
    </location>
</feature>
<reference evidence="2" key="1">
    <citation type="submission" date="2020-11" db="EMBL/GenBank/DDBJ databases">
        <authorList>
            <person name="Tran Van P."/>
        </authorList>
    </citation>
    <scope>NUCLEOTIDE SEQUENCE</scope>
</reference>
<feature type="compositionally biased region" description="Polar residues" evidence="1">
    <location>
        <begin position="120"/>
        <end position="137"/>
    </location>
</feature>
<dbReference type="GO" id="GO:0000981">
    <property type="term" value="F:DNA-binding transcription factor activity, RNA polymerase II-specific"/>
    <property type="evidence" value="ECO:0007669"/>
    <property type="project" value="TreeGrafter"/>
</dbReference>
<feature type="compositionally biased region" description="Pro residues" evidence="1">
    <location>
        <begin position="73"/>
        <end position="82"/>
    </location>
</feature>
<sequence length="1424" mass="156128">MTVKWVTLYCEHDCQVGCSVVGVWLSSKFIESLSNVSRGLHSFFPPPPLLLPSAGTGPTGGGGGPNAPIGPHNQPPTPPQTPKTPESRMSAFLPVSFDPSHRMAHLDTSTPPGGMPHPSLSPTQLLPTASVILPSSHSQHKPTSLRPISPTLLSSLGPIPKSPSPGGNLNRPSPSTSATSSNTPLSVSARAPLDYSRYVRKYSNSSDCRNPSCRDLNYREHFHCLECPNRRVFVKKEEMIRHFKWHKKRDDSMQQGFYRYSPGDDCSDKFPSCPHNRKQTHYHCMKDTCDKVYISTSDVQMHANYHRKDSAILLEGFQRFRATENCKTDYCPFKGQKTTHFHCIRPPCTYTFKNKADMDKHKTYHIKDEQLARDGFKKFMKSEDCGFEGCRFADVCNHIHCIRPGCAYVLHSTSQLYTHKRKHERHDPDINRNRHLSLLSGTATRSPGSLSSSHDRIGSPDSGSRDSPGLLGFSYPDNKFDELWKRYVQEFSASDVCPGECPLLSTEHFHCSVPGCGALFSSLPGVREHGRIHHLQDGCCEVIFSSDKFFRRWEHFQTHEQINRGGNMPPSSIGSPGLLGSVKDAAIFKRKRGRPPKSSLPELPIPSALLDSAGILAALKLPKGTTLIPETLLRPPDLNVSFAKQEGFYVLPADQLCPDTMCTFHGRRHFHCAAPRCFTATTDEDALKSHSIDFHSTIDIKEGFVFFDKSVDCRNPSCQSNKLEKHFHCTMPGCKYSFNKILHMGPHAESHRNHEEGNGRDSSLSPPPTQSLLMEDRASSKSPSSMLTPLHPGLPAGMTEKAEAKQGVVKAAGTFYPLTSFPPSMAGKMARSEYSFPNSPTRPSSQTSTGSSEQRHSSSDPLTSEQPADKGKEMLLAASTVNQAFHLNLNTPGTGDGDSQQQRMMKTEGDSEEECQPEDLSSGGASRHGSGGPNFAKTDTDTPPPSSTSFGPMDVRRLVSQSNNRTGQPPAPTGQLPQGIPPPTPLGIHLSALMAAHPLYTPDAACGRPFCKLKKRDHFHCNICNQAFTEAERLQPHLQKHLLGASTTPTPSAALFAAAAVASGSNAASGLSAGDLLAMQQSLNLLSAQPPSSTQAPVFVNPLYPPTMAAANRNAAMFPYSPAFLMAQIQSQMGHLQGLQSYLPAHNGRSSSPSTGTSPPTSSPTNLSVHGAFKRSLSPSPRPLQYPASSMSPPEHKISRLSPSSMMSSGPSSSPQTTVSHSSTPHLRILKDEPVPEGYVRYRSGKRFNEDCKYPHCGYREHQTHFHCVRQDCGYSFCDKTRFVQHTARHERLDTLMGGDFAQYRAHMPCKRAECPYAPVPGQPPNKASHFHCMKCEFVCSDTNKVVAHRRQHQKLDSIQAAGFSKSTPTQECGIEGCPHIGKQTHYHCVTCNFAVLGLSQMNAHKYRHSTDGSSTPTGGTLSD</sequence>
<feature type="region of interest" description="Disordered" evidence="1">
    <location>
        <begin position="101"/>
        <end position="187"/>
    </location>
</feature>
<dbReference type="PROSITE" id="PS50157">
    <property type="entry name" value="ZINC_FINGER_C2H2_2"/>
    <property type="match status" value="5"/>
</dbReference>
<feature type="compositionally biased region" description="Low complexity" evidence="1">
    <location>
        <begin position="1150"/>
        <end position="1165"/>
    </location>
</feature>
<feature type="compositionally biased region" description="Polar residues" evidence="1">
    <location>
        <begin position="441"/>
        <end position="452"/>
    </location>
</feature>
<feature type="region of interest" description="Disordered" evidence="1">
    <location>
        <begin position="51"/>
        <end position="87"/>
    </location>
</feature>
<dbReference type="GO" id="GO:0000977">
    <property type="term" value="F:RNA polymerase II transcription regulatory region sequence-specific DNA binding"/>
    <property type="evidence" value="ECO:0007669"/>
    <property type="project" value="TreeGrafter"/>
</dbReference>
<dbReference type="InterPro" id="IPR040373">
    <property type="entry name" value="CASZ1"/>
</dbReference>
<feature type="compositionally biased region" description="Low complexity" evidence="1">
    <location>
        <begin position="1202"/>
        <end position="1225"/>
    </location>
</feature>
<feature type="compositionally biased region" description="Low complexity" evidence="1">
    <location>
        <begin position="459"/>
        <end position="469"/>
    </location>
</feature>
<feature type="region of interest" description="Disordered" evidence="1">
    <location>
        <begin position="441"/>
        <end position="469"/>
    </location>
</feature>
<proteinExistence type="predicted"/>
<dbReference type="InterPro" id="IPR013087">
    <property type="entry name" value="Znf_C2H2_type"/>
</dbReference>
<protein>
    <submittedName>
        <fullName evidence="2">Uncharacterized protein</fullName>
    </submittedName>
</protein>
<dbReference type="PANTHER" id="PTHR12451:SF0">
    <property type="entry name" value="ZINC FINGER PROTEIN CASTOR HOMOLOG 1"/>
    <property type="match status" value="1"/>
</dbReference>
<organism evidence="2">
    <name type="scientific">Cyprideis torosa</name>
    <dbReference type="NCBI Taxonomy" id="163714"/>
    <lineage>
        <taxon>Eukaryota</taxon>
        <taxon>Metazoa</taxon>
        <taxon>Ecdysozoa</taxon>
        <taxon>Arthropoda</taxon>
        <taxon>Crustacea</taxon>
        <taxon>Oligostraca</taxon>
        <taxon>Ostracoda</taxon>
        <taxon>Podocopa</taxon>
        <taxon>Podocopida</taxon>
        <taxon>Cytherocopina</taxon>
        <taxon>Cytheroidea</taxon>
        <taxon>Cytherideidae</taxon>
        <taxon>Cyprideis</taxon>
    </lineage>
</organism>
<dbReference type="PANTHER" id="PTHR12451">
    <property type="entry name" value="TRANSCRIPTION FACTOR CASTOR PROTEIN MING -RELATED"/>
    <property type="match status" value="1"/>
</dbReference>
<dbReference type="GO" id="GO:0045944">
    <property type="term" value="P:positive regulation of transcription by RNA polymerase II"/>
    <property type="evidence" value="ECO:0007669"/>
    <property type="project" value="TreeGrafter"/>
</dbReference>
<dbReference type="EMBL" id="OB660161">
    <property type="protein sequence ID" value="CAD7223163.1"/>
    <property type="molecule type" value="Genomic_DNA"/>
</dbReference>
<evidence type="ECO:0000313" key="2">
    <source>
        <dbReference type="EMBL" id="CAD7223163.1"/>
    </source>
</evidence>
<feature type="compositionally biased region" description="Low complexity" evidence="1">
    <location>
        <begin position="172"/>
        <end position="186"/>
    </location>
</feature>
<feature type="compositionally biased region" description="Basic and acidic residues" evidence="1">
    <location>
        <begin position="748"/>
        <end position="759"/>
    </location>
</feature>
<dbReference type="GO" id="GO:0005634">
    <property type="term" value="C:nucleus"/>
    <property type="evidence" value="ECO:0007669"/>
    <property type="project" value="TreeGrafter"/>
</dbReference>
<feature type="compositionally biased region" description="Polar residues" evidence="1">
    <location>
        <begin position="835"/>
        <end position="852"/>
    </location>
</feature>
<feature type="compositionally biased region" description="Polar residues" evidence="1">
    <location>
        <begin position="887"/>
        <end position="904"/>
    </location>
</feature>
<feature type="region of interest" description="Disordered" evidence="1">
    <location>
        <begin position="748"/>
        <end position="797"/>
    </location>
</feature>